<dbReference type="AlphaFoldDB" id="A0A813MD08"/>
<name>A0A813MD08_9BILA</name>
<dbReference type="Proteomes" id="UP000663860">
    <property type="component" value="Unassembled WGS sequence"/>
</dbReference>
<organism evidence="1 3">
    <name type="scientific">Adineta steineri</name>
    <dbReference type="NCBI Taxonomy" id="433720"/>
    <lineage>
        <taxon>Eukaryota</taxon>
        <taxon>Metazoa</taxon>
        <taxon>Spiralia</taxon>
        <taxon>Gnathifera</taxon>
        <taxon>Rotifera</taxon>
        <taxon>Eurotatoria</taxon>
        <taxon>Bdelloidea</taxon>
        <taxon>Adinetida</taxon>
        <taxon>Adinetidae</taxon>
        <taxon>Adineta</taxon>
    </lineage>
</organism>
<dbReference type="SUPFAM" id="SSF53474">
    <property type="entry name" value="alpha/beta-Hydrolases"/>
    <property type="match status" value="1"/>
</dbReference>
<reference evidence="1" key="1">
    <citation type="submission" date="2021-02" db="EMBL/GenBank/DDBJ databases">
        <authorList>
            <person name="Nowell W R."/>
        </authorList>
    </citation>
    <scope>NUCLEOTIDE SEQUENCE</scope>
</reference>
<evidence type="ECO:0000313" key="3">
    <source>
        <dbReference type="Proteomes" id="UP000663860"/>
    </source>
</evidence>
<gene>
    <name evidence="1" type="ORF">IZO911_LOCUS859</name>
    <name evidence="2" type="ORF">KXQ929_LOCUS13202</name>
</gene>
<evidence type="ECO:0000313" key="1">
    <source>
        <dbReference type="EMBL" id="CAF0715280.1"/>
    </source>
</evidence>
<comment type="caution">
    <text evidence="1">The sequence shown here is derived from an EMBL/GenBank/DDBJ whole genome shotgun (WGS) entry which is preliminary data.</text>
</comment>
<dbReference type="Proteomes" id="UP000663868">
    <property type="component" value="Unassembled WGS sequence"/>
</dbReference>
<dbReference type="InterPro" id="IPR029058">
    <property type="entry name" value="AB_hydrolase_fold"/>
</dbReference>
<accession>A0A813MD08</accession>
<dbReference type="EMBL" id="CAJOBB010000699">
    <property type="protein sequence ID" value="CAF3733431.1"/>
    <property type="molecule type" value="Genomic_DNA"/>
</dbReference>
<protein>
    <submittedName>
        <fullName evidence="1">Uncharacterized protein</fullName>
    </submittedName>
</protein>
<evidence type="ECO:0000313" key="2">
    <source>
        <dbReference type="EMBL" id="CAF3733431.1"/>
    </source>
</evidence>
<sequence length="333" mass="38029">MQSTKNQTSNFSNNITSMVIIHWILTLGQKLYDIWFYINTCLVKTMQKNISPALGAIFGMIFLEGHTMCKAIWYTFKKYRNDPKFYGFNQWDEEYSCHRPVLLLHGAVGSWSYLGDLAITLKNANIPVFVIDLGFGLPREEMREKIFNKIDEIRKLYSDSNKKSADNSKADQNKINTFVIIHKRAPKLRLRRITEESDIGSFEKNSNTIPLIDIIAHSDGGNLALYSAFTQDCSYIDGDGNLKFRTVPQANPFIGKIITVALPSNHTETNSIRDINKINDLFNINATFDALMANKKCALLEELPSHVEYVDAGHIGIVFNHTTYTRILQFLRK</sequence>
<dbReference type="Gene3D" id="3.40.50.1820">
    <property type="entry name" value="alpha/beta hydrolase"/>
    <property type="match status" value="1"/>
</dbReference>
<dbReference type="EMBL" id="CAJNOE010000004">
    <property type="protein sequence ID" value="CAF0715280.1"/>
    <property type="molecule type" value="Genomic_DNA"/>
</dbReference>
<proteinExistence type="predicted"/>